<evidence type="ECO:0000313" key="2">
    <source>
        <dbReference type="Proteomes" id="UP000035704"/>
    </source>
</evidence>
<evidence type="ECO:0000313" key="1">
    <source>
        <dbReference type="EMBL" id="AKL97127.1"/>
    </source>
</evidence>
<keyword evidence="2" id="KW-1185">Reference proteome</keyword>
<dbReference type="PATRIC" id="fig|84022.6.peg.3779"/>
<protein>
    <submittedName>
        <fullName evidence="1">Uncharacterized protein</fullName>
    </submittedName>
</protein>
<dbReference type="EMBL" id="CP009687">
    <property type="protein sequence ID" value="AKL97127.1"/>
    <property type="molecule type" value="Genomic_DNA"/>
</dbReference>
<dbReference type="AlphaFoldDB" id="A0A0G3WGV9"/>
<reference evidence="1 2" key="1">
    <citation type="submission" date="2014-10" db="EMBL/GenBank/DDBJ databases">
        <title>Genome sequence of Clostridium aceticum DSM 1496.</title>
        <authorList>
            <person name="Poehlein A."/>
            <person name="Schiel-Bengelsdorf B."/>
            <person name="Gottschalk G."/>
            <person name="Duerre P."/>
            <person name="Daniel R."/>
        </authorList>
    </citation>
    <scope>NUCLEOTIDE SEQUENCE [LARGE SCALE GENOMIC DNA]</scope>
    <source>
        <strain evidence="1 2">DSM 1496</strain>
    </source>
</reference>
<organism evidence="1 2">
    <name type="scientific">Clostridium aceticum</name>
    <dbReference type="NCBI Taxonomy" id="84022"/>
    <lineage>
        <taxon>Bacteria</taxon>
        <taxon>Bacillati</taxon>
        <taxon>Bacillota</taxon>
        <taxon>Clostridia</taxon>
        <taxon>Eubacteriales</taxon>
        <taxon>Clostridiaceae</taxon>
        <taxon>Clostridium</taxon>
    </lineage>
</organism>
<dbReference type="Proteomes" id="UP000035704">
    <property type="component" value="Chromosome"/>
</dbReference>
<dbReference type="KEGG" id="cace:CACET_c36990"/>
<proteinExistence type="predicted"/>
<name>A0A0G3WGV9_9CLOT</name>
<gene>
    <name evidence="1" type="ORF">CACET_c36990</name>
</gene>
<accession>A0A0G3WGV9</accession>
<dbReference type="STRING" id="84022.CACET_c36990"/>
<sequence length="48" mass="6042">MTVRQNFRNNCVKLTLMIKKYQTYKERTREKISVYTGRSEQVNREWWK</sequence>